<feature type="region of interest" description="Disordered" evidence="1">
    <location>
        <begin position="421"/>
        <end position="450"/>
    </location>
</feature>
<name>A0ABR0K0T7_9EURO</name>
<gene>
    <name evidence="2" type="ORF">LTR24_008303</name>
</gene>
<feature type="compositionally biased region" description="Basic residues" evidence="1">
    <location>
        <begin position="690"/>
        <end position="699"/>
    </location>
</feature>
<feature type="compositionally biased region" description="Polar residues" evidence="1">
    <location>
        <begin position="11"/>
        <end position="26"/>
    </location>
</feature>
<feature type="compositionally biased region" description="Polar residues" evidence="1">
    <location>
        <begin position="589"/>
        <end position="604"/>
    </location>
</feature>
<evidence type="ECO:0000256" key="1">
    <source>
        <dbReference type="SAM" id="MobiDB-lite"/>
    </source>
</evidence>
<feature type="region of interest" description="Disordered" evidence="1">
    <location>
        <begin position="947"/>
        <end position="977"/>
    </location>
</feature>
<feature type="region of interest" description="Disordered" evidence="1">
    <location>
        <begin position="249"/>
        <end position="378"/>
    </location>
</feature>
<feature type="compositionally biased region" description="Basic and acidic residues" evidence="1">
    <location>
        <begin position="740"/>
        <end position="750"/>
    </location>
</feature>
<dbReference type="Proteomes" id="UP001345013">
    <property type="component" value="Unassembled WGS sequence"/>
</dbReference>
<evidence type="ECO:0000313" key="2">
    <source>
        <dbReference type="EMBL" id="KAK5081087.1"/>
    </source>
</evidence>
<keyword evidence="3" id="KW-1185">Reference proteome</keyword>
<feature type="region of interest" description="Disordered" evidence="1">
    <location>
        <begin position="161"/>
        <end position="234"/>
    </location>
</feature>
<feature type="compositionally biased region" description="Polar residues" evidence="1">
    <location>
        <begin position="624"/>
        <end position="634"/>
    </location>
</feature>
<protein>
    <submittedName>
        <fullName evidence="2">Uncharacterized protein</fullName>
    </submittedName>
</protein>
<feature type="compositionally biased region" description="Basic and acidic residues" evidence="1">
    <location>
        <begin position="431"/>
        <end position="440"/>
    </location>
</feature>
<feature type="compositionally biased region" description="Basic and acidic residues" evidence="1">
    <location>
        <begin position="947"/>
        <end position="958"/>
    </location>
</feature>
<feature type="compositionally biased region" description="Basic and acidic residues" evidence="1">
    <location>
        <begin position="612"/>
        <end position="621"/>
    </location>
</feature>
<feature type="compositionally biased region" description="Polar residues" evidence="1">
    <location>
        <begin position="356"/>
        <end position="371"/>
    </location>
</feature>
<feature type="region of interest" description="Disordered" evidence="1">
    <location>
        <begin position="844"/>
        <end position="900"/>
    </location>
</feature>
<sequence>MPRLSLKLPPRQTQSLRATQSTSTGSSVKTSRTLKYFQLVDAAKNGRDFARFVVVISVFDPVNGTAREEQVSRWDVVSLAQAGPETDAEAFHASWVGQTIHYGLFDSPVMSLNAGDAIKICKKRLQKEAWKGRLRVPEEISRLEQSLRRQATIERLQQEEDAAMQNTKSDFKAHGSPRLDSGIGMADVEQHGDLDSNLNQSEEENAGGPRPFANWTRNSSEPGARQLETPSTPIRAQFRRLAAIVVEREEDADDEEHRRDTYSIRATESPANHDLPRKKPGKPKVHRHGSRRSSDLGGFLENSPRSVAPSGATYEPSEEDGSGKASDTESSEASEDSKSDERDTNNDVSTADDDGQSTSDSDNSPKVSQRQVLMKANYDLRTCRKAKTARFQICVPRISPVEAEDGNLVRSKQTTRYLRGGGSVGVATEADSDKEPHPDEESFEGFSDGPNTDVVHAEEVNNAYQRNPALSGDDAHEKEATNYAASTAKKALPSSVLPTLAAHSSGVLRGQYPLTKLTTKTTRNDTTGNEREACGNDVVPSVESGGRRALPHRQVLYQNHKPEEHSSGLAGSREMINGIVRGAEATKSLKASRSSANPRHQTTRPPVKKRRRENEPDHEGEQYVGQTNAISKPSSPILRVSPHPARPSSKRQKGDSNATTTGGAQLAESKNPLLSPNDPLLPDFDAFLPHRGKQTKSKQRTNIEIAASHLGTPRDSDGEPTPCSVTAKRRRTKAAGPHQARQEEQKDAFTARKSGQDLVTAQMDNAAATPTSLPLRRATPLPGQCGTILGGLGTENHPVWLDTPRKPSAPAVVRVKSEPPSPSSDRLRAIDAACSDGLAQSVKHNAGNRSTRLEAGSRKGIATSHTQRTPVRNDADDQGRHQSQITRDAARHPYSQTAPARSQRLSLLNVHYHNRVNPPRPRDAASLIQRPPRDSFVADVRVGREKQKVLVVPRDPDRSPMPPPKRRQIRAAPGYEA</sequence>
<feature type="region of interest" description="Disordered" evidence="1">
    <location>
        <begin position="520"/>
        <end position="753"/>
    </location>
</feature>
<accession>A0ABR0K0T7</accession>
<reference evidence="2 3" key="1">
    <citation type="submission" date="2023-08" db="EMBL/GenBank/DDBJ databases">
        <title>Black Yeasts Isolated from many extreme environments.</title>
        <authorList>
            <person name="Coleine C."/>
            <person name="Stajich J.E."/>
            <person name="Selbmann L."/>
        </authorList>
    </citation>
    <scope>NUCLEOTIDE SEQUENCE [LARGE SCALE GENOMIC DNA]</scope>
    <source>
        <strain evidence="2 3">CCFEE 5885</strain>
    </source>
</reference>
<comment type="caution">
    <text evidence="2">The sequence shown here is derived from an EMBL/GenBank/DDBJ whole genome shotgun (WGS) entry which is preliminary data.</text>
</comment>
<feature type="compositionally biased region" description="Low complexity" evidence="1">
    <location>
        <begin position="671"/>
        <end position="683"/>
    </location>
</feature>
<evidence type="ECO:0000313" key="3">
    <source>
        <dbReference type="Proteomes" id="UP001345013"/>
    </source>
</evidence>
<dbReference type="EMBL" id="JAVRRG010000141">
    <property type="protein sequence ID" value="KAK5081087.1"/>
    <property type="molecule type" value="Genomic_DNA"/>
</dbReference>
<proteinExistence type="predicted"/>
<feature type="region of interest" description="Disordered" evidence="1">
    <location>
        <begin position="1"/>
        <end position="26"/>
    </location>
</feature>
<feature type="compositionally biased region" description="Basic and acidic residues" evidence="1">
    <location>
        <begin position="871"/>
        <end position="880"/>
    </location>
</feature>
<organism evidence="2 3">
    <name type="scientific">Lithohypha guttulata</name>
    <dbReference type="NCBI Taxonomy" id="1690604"/>
    <lineage>
        <taxon>Eukaryota</taxon>
        <taxon>Fungi</taxon>
        <taxon>Dikarya</taxon>
        <taxon>Ascomycota</taxon>
        <taxon>Pezizomycotina</taxon>
        <taxon>Eurotiomycetes</taxon>
        <taxon>Chaetothyriomycetidae</taxon>
        <taxon>Chaetothyriales</taxon>
        <taxon>Trichomeriaceae</taxon>
        <taxon>Lithohypha</taxon>
    </lineage>
</organism>
<feature type="compositionally biased region" description="Basic and acidic residues" evidence="1">
    <location>
        <begin position="335"/>
        <end position="345"/>
    </location>
</feature>
<feature type="compositionally biased region" description="Basic residues" evidence="1">
    <location>
        <begin position="276"/>
        <end position="291"/>
    </location>
</feature>